<keyword evidence="18" id="KW-1185">Reference proteome</keyword>
<evidence type="ECO:0000313" key="19">
    <source>
        <dbReference type="RefSeq" id="XP_015514472.1"/>
    </source>
</evidence>
<comment type="catalytic activity">
    <reaction evidence="1">
        <text>9-(9Z-hexadecenoyloxy)-octadecanoate + H2O = (9Z)-hexadecenoate + 9-hydroxy-octadecanoate + H(+)</text>
        <dbReference type="Rhea" id="RHEA:52068"/>
        <dbReference type="ChEBI" id="CHEBI:15377"/>
        <dbReference type="ChEBI" id="CHEBI:15378"/>
        <dbReference type="ChEBI" id="CHEBI:32372"/>
        <dbReference type="ChEBI" id="CHEBI:136286"/>
        <dbReference type="ChEBI" id="CHEBI:136309"/>
    </reaction>
    <physiologicalReaction direction="left-to-right" evidence="1">
        <dbReference type="Rhea" id="RHEA:52069"/>
    </physiologicalReaction>
</comment>
<protein>
    <submittedName>
        <fullName evidence="19">Androgen-induced gene 1 protein isoform X1</fullName>
    </submittedName>
</protein>
<name>A0A6J0BJR6_NEOLC</name>
<dbReference type="InParanoid" id="A0A6J0BJR6"/>
<evidence type="ECO:0000256" key="10">
    <source>
        <dbReference type="ARBA" id="ARBA00048680"/>
    </source>
</evidence>
<comment type="catalytic activity">
    <reaction evidence="11">
        <text>12-(9Z-octadecenoyloxy)-octadecanoate + H2O = 12-hydroxyoctadecanoate + (9Z)-octadecenoate + H(+)</text>
        <dbReference type="Rhea" id="RHEA:52060"/>
        <dbReference type="ChEBI" id="CHEBI:15377"/>
        <dbReference type="ChEBI" id="CHEBI:15378"/>
        <dbReference type="ChEBI" id="CHEBI:30823"/>
        <dbReference type="ChEBI" id="CHEBI:84201"/>
        <dbReference type="ChEBI" id="CHEBI:136302"/>
    </reaction>
    <physiologicalReaction direction="left-to-right" evidence="11">
        <dbReference type="Rhea" id="RHEA:52061"/>
    </physiologicalReaction>
</comment>
<keyword evidence="6 17" id="KW-0472">Membrane</keyword>
<evidence type="ECO:0000256" key="13">
    <source>
        <dbReference type="ARBA" id="ARBA00049221"/>
    </source>
</evidence>
<reference evidence="19" key="1">
    <citation type="submission" date="2025-08" db="UniProtKB">
        <authorList>
            <consortium name="RefSeq"/>
        </authorList>
    </citation>
    <scope>IDENTIFICATION</scope>
    <source>
        <tissue evidence="19">Thorax and Abdomen</tissue>
    </source>
</reference>
<evidence type="ECO:0000256" key="8">
    <source>
        <dbReference type="ARBA" id="ARBA00047427"/>
    </source>
</evidence>
<feature type="transmembrane region" description="Helical" evidence="17">
    <location>
        <begin position="239"/>
        <end position="259"/>
    </location>
</feature>
<feature type="transmembrane region" description="Helical" evidence="17">
    <location>
        <begin position="201"/>
        <end position="219"/>
    </location>
</feature>
<comment type="catalytic activity">
    <reaction evidence="15">
        <text>13-(9Z-hexadecenoyloxy)-octadecanoate + H2O = 13-hydroxy-octadecanoate + (9Z)-hexadecenoate + H(+)</text>
        <dbReference type="Rhea" id="RHEA:52076"/>
        <dbReference type="ChEBI" id="CHEBI:15377"/>
        <dbReference type="ChEBI" id="CHEBI:15378"/>
        <dbReference type="ChEBI" id="CHEBI:32372"/>
        <dbReference type="ChEBI" id="CHEBI:136304"/>
        <dbReference type="ChEBI" id="CHEBI:136315"/>
    </reaction>
    <physiologicalReaction direction="left-to-right" evidence="15">
        <dbReference type="Rhea" id="RHEA:52077"/>
    </physiologicalReaction>
</comment>
<gene>
    <name evidence="19" type="primary">LOC107220405</name>
</gene>
<comment type="catalytic activity">
    <reaction evidence="12">
        <text>9-(9Z-octadecenoyloxy)-octadecanoate + H2O = 9-hydroxy-octadecanoate + (9Z)-octadecenoate + H(+)</text>
        <dbReference type="Rhea" id="RHEA:52048"/>
        <dbReference type="ChEBI" id="CHEBI:15377"/>
        <dbReference type="ChEBI" id="CHEBI:15378"/>
        <dbReference type="ChEBI" id="CHEBI:30823"/>
        <dbReference type="ChEBI" id="CHEBI:136282"/>
        <dbReference type="ChEBI" id="CHEBI:136286"/>
    </reaction>
    <physiologicalReaction direction="left-to-right" evidence="12">
        <dbReference type="Rhea" id="RHEA:52049"/>
    </physiologicalReaction>
</comment>
<keyword evidence="4 17" id="KW-0812">Transmembrane</keyword>
<dbReference type="GO" id="GO:0012505">
    <property type="term" value="C:endomembrane system"/>
    <property type="evidence" value="ECO:0007669"/>
    <property type="project" value="UniProtKB-SubCell"/>
</dbReference>
<dbReference type="GO" id="GO:0016020">
    <property type="term" value="C:membrane"/>
    <property type="evidence" value="ECO:0007669"/>
    <property type="project" value="InterPro"/>
</dbReference>
<keyword evidence="5 17" id="KW-1133">Transmembrane helix</keyword>
<evidence type="ECO:0000256" key="17">
    <source>
        <dbReference type="SAM" id="Phobius"/>
    </source>
</evidence>
<feature type="transmembrane region" description="Helical" evidence="17">
    <location>
        <begin position="47"/>
        <end position="65"/>
    </location>
</feature>
<feature type="transmembrane region" description="Helical" evidence="17">
    <location>
        <begin position="170"/>
        <end position="189"/>
    </location>
</feature>
<evidence type="ECO:0000256" key="5">
    <source>
        <dbReference type="ARBA" id="ARBA00022989"/>
    </source>
</evidence>
<evidence type="ECO:0000256" key="1">
    <source>
        <dbReference type="ARBA" id="ARBA00000923"/>
    </source>
</evidence>
<evidence type="ECO:0000256" key="2">
    <source>
        <dbReference type="ARBA" id="ARBA00004127"/>
    </source>
</evidence>
<evidence type="ECO:0000256" key="12">
    <source>
        <dbReference type="ARBA" id="ARBA00048800"/>
    </source>
</evidence>
<comment type="catalytic activity">
    <reaction evidence="7">
        <text>12-hexadecanoyloxy-octadecanoate + H2O = 12-hydroxyoctadecanoate + hexadecanoate + H(+)</text>
        <dbReference type="Rhea" id="RHEA:52056"/>
        <dbReference type="ChEBI" id="CHEBI:7896"/>
        <dbReference type="ChEBI" id="CHEBI:15377"/>
        <dbReference type="ChEBI" id="CHEBI:15378"/>
        <dbReference type="ChEBI" id="CHEBI:83677"/>
        <dbReference type="ChEBI" id="CHEBI:84201"/>
    </reaction>
    <physiologicalReaction direction="left-to-right" evidence="7">
        <dbReference type="Rhea" id="RHEA:52057"/>
    </physiologicalReaction>
</comment>
<feature type="transmembrane region" description="Helical" evidence="17">
    <location>
        <begin position="130"/>
        <end position="150"/>
    </location>
</feature>
<proteinExistence type="inferred from homology"/>
<evidence type="ECO:0000256" key="16">
    <source>
        <dbReference type="ARBA" id="ARBA00049428"/>
    </source>
</evidence>
<accession>A0A6J0BJR6</accession>
<comment type="catalytic activity">
    <reaction evidence="14">
        <text>13-(9Z-octadecenoyloxy)-octadecanoate + H2O = 13-hydroxy-octadecanoate + (9Z)-octadecenoate + H(+)</text>
        <dbReference type="Rhea" id="RHEA:52064"/>
        <dbReference type="ChEBI" id="CHEBI:15377"/>
        <dbReference type="ChEBI" id="CHEBI:15378"/>
        <dbReference type="ChEBI" id="CHEBI:30823"/>
        <dbReference type="ChEBI" id="CHEBI:136303"/>
        <dbReference type="ChEBI" id="CHEBI:136304"/>
    </reaction>
    <physiologicalReaction direction="left-to-right" evidence="14">
        <dbReference type="Rhea" id="RHEA:52065"/>
    </physiologicalReaction>
</comment>
<organism evidence="19">
    <name type="scientific">Neodiprion lecontei</name>
    <name type="common">Redheaded pine sawfly</name>
    <dbReference type="NCBI Taxonomy" id="441921"/>
    <lineage>
        <taxon>Eukaryota</taxon>
        <taxon>Metazoa</taxon>
        <taxon>Ecdysozoa</taxon>
        <taxon>Arthropoda</taxon>
        <taxon>Hexapoda</taxon>
        <taxon>Insecta</taxon>
        <taxon>Pterygota</taxon>
        <taxon>Neoptera</taxon>
        <taxon>Endopterygota</taxon>
        <taxon>Hymenoptera</taxon>
        <taxon>Tenthredinoidea</taxon>
        <taxon>Diprionidae</taxon>
        <taxon>Diprioninae</taxon>
        <taxon>Neodiprion</taxon>
    </lineage>
</organism>
<comment type="catalytic activity">
    <reaction evidence="8">
        <text>13-octadecanoyloxy-octadecanoate + H2O = 13-hydroxy-octadecanoate + octadecanoate + H(+)</text>
        <dbReference type="Rhea" id="RHEA:52084"/>
        <dbReference type="ChEBI" id="CHEBI:15377"/>
        <dbReference type="ChEBI" id="CHEBI:15378"/>
        <dbReference type="ChEBI" id="CHEBI:25629"/>
        <dbReference type="ChEBI" id="CHEBI:136304"/>
        <dbReference type="ChEBI" id="CHEBI:136335"/>
    </reaction>
    <physiologicalReaction direction="left-to-right" evidence="8">
        <dbReference type="Rhea" id="RHEA:52085"/>
    </physiologicalReaction>
</comment>
<comment type="subcellular location">
    <subcellularLocation>
        <location evidence="2">Endomembrane system</location>
        <topology evidence="2">Multi-pass membrane protein</topology>
    </subcellularLocation>
</comment>
<sequence>MCIHSVRSWPSSAVVRRASHFRLGPLDESEITKMDATGVRNKKRDTLLRGMHAIAFAQFSFAVYYDHTYTVVPRHIARMHDAYGGRFKFLTFWNAILQAVFFFVCLLNDFGGSNELSPAKRPILRRVKDFIHASFGFPVAMFVGVTFWALMFVDRELVLPAAVDPYFPWWLNHLMHTLIMVTTVLEMIVAPRQYPKRLSGLGGLLIFMASYLVWLLIIYAKSEIWVYPVMEVLSWPQRVGFFVVLFLFTAILYILGEYLDRLIWGRAKKSVGKSAKKKKSK</sequence>
<dbReference type="RefSeq" id="XP_015514472.1">
    <property type="nucleotide sequence ID" value="XM_015658986.2"/>
</dbReference>
<dbReference type="KEGG" id="nlo:107220405"/>
<comment type="similarity">
    <text evidence="3">Belongs to the AIG1 family.</text>
</comment>
<comment type="catalytic activity">
    <reaction evidence="10">
        <text>12-octadecanoyloxy-octadecanoate + H2O = 12-hydroxyoctadecanoate + octadecanoate + H(+)</text>
        <dbReference type="Rhea" id="RHEA:52080"/>
        <dbReference type="ChEBI" id="CHEBI:15377"/>
        <dbReference type="ChEBI" id="CHEBI:15378"/>
        <dbReference type="ChEBI" id="CHEBI:25629"/>
        <dbReference type="ChEBI" id="CHEBI:84201"/>
        <dbReference type="ChEBI" id="CHEBI:136330"/>
    </reaction>
    <physiologicalReaction direction="left-to-right" evidence="10">
        <dbReference type="Rhea" id="RHEA:52081"/>
    </physiologicalReaction>
</comment>
<dbReference type="Proteomes" id="UP000829291">
    <property type="component" value="Chromosome 1"/>
</dbReference>
<evidence type="ECO:0000256" key="11">
    <source>
        <dbReference type="ARBA" id="ARBA00048701"/>
    </source>
</evidence>
<dbReference type="FunCoup" id="A0A6J0BJR6">
    <property type="interactions" value="545"/>
</dbReference>
<evidence type="ECO:0000256" key="3">
    <source>
        <dbReference type="ARBA" id="ARBA00009300"/>
    </source>
</evidence>
<dbReference type="GeneID" id="107220405"/>
<dbReference type="Pfam" id="PF04750">
    <property type="entry name" value="Far-17a_AIG1"/>
    <property type="match status" value="1"/>
</dbReference>
<dbReference type="PANTHER" id="PTHR10989:SF16">
    <property type="entry name" value="AT02829P-RELATED"/>
    <property type="match status" value="1"/>
</dbReference>
<dbReference type="AlphaFoldDB" id="A0A6J0BJR6"/>
<evidence type="ECO:0000256" key="6">
    <source>
        <dbReference type="ARBA" id="ARBA00023136"/>
    </source>
</evidence>
<evidence type="ECO:0000256" key="14">
    <source>
        <dbReference type="ARBA" id="ARBA00049296"/>
    </source>
</evidence>
<evidence type="ECO:0000256" key="4">
    <source>
        <dbReference type="ARBA" id="ARBA00022692"/>
    </source>
</evidence>
<dbReference type="OrthoDB" id="1898221at2759"/>
<evidence type="ECO:0000313" key="18">
    <source>
        <dbReference type="Proteomes" id="UP000829291"/>
    </source>
</evidence>
<dbReference type="PANTHER" id="PTHR10989">
    <property type="entry name" value="ANDROGEN-INDUCED PROTEIN 1-RELATED"/>
    <property type="match status" value="1"/>
</dbReference>
<feature type="transmembrane region" description="Helical" evidence="17">
    <location>
        <begin position="89"/>
        <end position="110"/>
    </location>
</feature>
<comment type="catalytic activity">
    <reaction evidence="16">
        <text>12-(9Z-hexadecenoyloxy)-octadecanoate + H2O = 12-hydroxyoctadecanoate + (9Z)-hexadecenoate + H(+)</text>
        <dbReference type="Rhea" id="RHEA:52072"/>
        <dbReference type="ChEBI" id="CHEBI:15377"/>
        <dbReference type="ChEBI" id="CHEBI:15378"/>
        <dbReference type="ChEBI" id="CHEBI:32372"/>
        <dbReference type="ChEBI" id="CHEBI:84201"/>
        <dbReference type="ChEBI" id="CHEBI:136312"/>
    </reaction>
    <physiologicalReaction direction="left-to-right" evidence="16">
        <dbReference type="Rhea" id="RHEA:52073"/>
    </physiologicalReaction>
</comment>
<evidence type="ECO:0000256" key="15">
    <source>
        <dbReference type="ARBA" id="ARBA00049322"/>
    </source>
</evidence>
<dbReference type="InterPro" id="IPR006838">
    <property type="entry name" value="ADTRP_AIG1"/>
</dbReference>
<comment type="catalytic activity">
    <reaction evidence="13">
        <text>9-octadecanoyloxy-octadecanoate + H2O = 9-hydroxy-octadecanoate + octadecanoate + H(+)</text>
        <dbReference type="Rhea" id="RHEA:52096"/>
        <dbReference type="ChEBI" id="CHEBI:15377"/>
        <dbReference type="ChEBI" id="CHEBI:15378"/>
        <dbReference type="ChEBI" id="CHEBI:25629"/>
        <dbReference type="ChEBI" id="CHEBI:136286"/>
        <dbReference type="ChEBI" id="CHEBI:136373"/>
    </reaction>
    <physiologicalReaction direction="left-to-right" evidence="13">
        <dbReference type="Rhea" id="RHEA:52097"/>
    </physiologicalReaction>
</comment>
<evidence type="ECO:0000256" key="7">
    <source>
        <dbReference type="ARBA" id="ARBA00047368"/>
    </source>
</evidence>
<evidence type="ECO:0000256" key="9">
    <source>
        <dbReference type="ARBA" id="ARBA00047863"/>
    </source>
</evidence>
<comment type="catalytic activity">
    <reaction evidence="9">
        <text>9-hexadecanoyloxy-octadecanoate + H2O = 9-hydroxy-octadecanoate + hexadecanoate + H(+)</text>
        <dbReference type="Rhea" id="RHEA:52052"/>
        <dbReference type="ChEBI" id="CHEBI:7896"/>
        <dbReference type="ChEBI" id="CHEBI:15377"/>
        <dbReference type="ChEBI" id="CHEBI:15378"/>
        <dbReference type="ChEBI" id="CHEBI:83670"/>
        <dbReference type="ChEBI" id="CHEBI:136286"/>
    </reaction>
    <physiologicalReaction direction="left-to-right" evidence="9">
        <dbReference type="Rhea" id="RHEA:52053"/>
    </physiologicalReaction>
</comment>